<name>A0A1H8TFS1_9HYPH</name>
<proteinExistence type="predicted"/>
<feature type="domain" description="PIN" evidence="1">
    <location>
        <begin position="4"/>
        <end position="109"/>
    </location>
</feature>
<dbReference type="InterPro" id="IPR002716">
    <property type="entry name" value="PIN_dom"/>
</dbReference>
<dbReference type="Proteomes" id="UP000183063">
    <property type="component" value="Unassembled WGS sequence"/>
</dbReference>
<dbReference type="SUPFAM" id="SSF88723">
    <property type="entry name" value="PIN domain-like"/>
    <property type="match status" value="1"/>
</dbReference>
<evidence type="ECO:0000313" key="6">
    <source>
        <dbReference type="Proteomes" id="UP000198939"/>
    </source>
</evidence>
<organism evidence="3 5">
    <name type="scientific">Rhizobium tibeticum</name>
    <dbReference type="NCBI Taxonomy" id="501024"/>
    <lineage>
        <taxon>Bacteria</taxon>
        <taxon>Pseudomonadati</taxon>
        <taxon>Pseudomonadota</taxon>
        <taxon>Alphaproteobacteria</taxon>
        <taxon>Hyphomicrobiales</taxon>
        <taxon>Rhizobiaceae</taxon>
        <taxon>Rhizobium/Agrobacterium group</taxon>
        <taxon>Rhizobium</taxon>
    </lineage>
</organism>
<evidence type="ECO:0000313" key="3">
    <source>
        <dbReference type="EMBL" id="SEI15006.1"/>
    </source>
</evidence>
<protein>
    <submittedName>
        <fullName evidence="4">PIN domain-containing protein</fullName>
    </submittedName>
</protein>
<keyword evidence="6" id="KW-1185">Reference proteome</keyword>
<dbReference type="Proteomes" id="UP000198939">
    <property type="component" value="Unassembled WGS sequence"/>
</dbReference>
<evidence type="ECO:0000259" key="1">
    <source>
        <dbReference type="Pfam" id="PF13470"/>
    </source>
</evidence>
<dbReference type="EMBL" id="FOCV01000028">
    <property type="protein sequence ID" value="SEO89606.1"/>
    <property type="molecule type" value="Genomic_DNA"/>
</dbReference>
<gene>
    <name evidence="3" type="ORF">RTCCBAU85039_5187</name>
    <name evidence="4" type="ORF">SAMN05216228_102887</name>
</gene>
<dbReference type="InterPro" id="IPR058652">
    <property type="entry name" value="VapC50_C"/>
</dbReference>
<sequence>MITVVLDANVLYPMLLRDTLLRCAAAGLFQIRWSSKILEEMTSNLVRDYGMPADAAEALRQIMDEAFPEAMVDGWEELEPAMRNDSKDRHVAAAAAASGAVAIVTANTRDFYDLPTGIDAAHPDEFLCALFEATPSKVSDVLHRQASGYRRPTLTTAELLARLAVTTPNFARIVLEHLNEEG</sequence>
<dbReference type="AlphaFoldDB" id="A0A1H8TFS1"/>
<accession>A0A1H8TFS1</accession>
<dbReference type="EMBL" id="FNXB01000037">
    <property type="protein sequence ID" value="SEI15006.1"/>
    <property type="molecule type" value="Genomic_DNA"/>
</dbReference>
<dbReference type="RefSeq" id="WP_072379777.1">
    <property type="nucleotide sequence ID" value="NZ_FNXB01000037.1"/>
</dbReference>
<dbReference type="InterPro" id="IPR029060">
    <property type="entry name" value="PIN-like_dom_sf"/>
</dbReference>
<dbReference type="OrthoDB" id="211933at2"/>
<evidence type="ECO:0000313" key="5">
    <source>
        <dbReference type="Proteomes" id="UP000183063"/>
    </source>
</evidence>
<feature type="domain" description="VapC50 C-terminal" evidence="2">
    <location>
        <begin position="123"/>
        <end position="174"/>
    </location>
</feature>
<evidence type="ECO:0000259" key="2">
    <source>
        <dbReference type="Pfam" id="PF26343"/>
    </source>
</evidence>
<evidence type="ECO:0000313" key="4">
    <source>
        <dbReference type="EMBL" id="SEO89606.1"/>
    </source>
</evidence>
<dbReference type="Pfam" id="PF26343">
    <property type="entry name" value="VapC50_C"/>
    <property type="match status" value="1"/>
</dbReference>
<reference evidence="4 6" key="3">
    <citation type="submission" date="2016-10" db="EMBL/GenBank/DDBJ databases">
        <authorList>
            <person name="Varghese N."/>
            <person name="Submissions S."/>
        </authorList>
    </citation>
    <scope>NUCLEOTIDE SEQUENCE [LARGE SCALE GENOMIC DNA]</scope>
    <source>
        <strain evidence="4 6">CGMCC 1.7071</strain>
    </source>
</reference>
<reference evidence="3" key="2">
    <citation type="submission" date="2016-10" db="EMBL/GenBank/DDBJ databases">
        <authorList>
            <person name="de Groot N.N."/>
        </authorList>
    </citation>
    <scope>NUCLEOTIDE SEQUENCE [LARGE SCALE GENOMIC DNA]</scope>
    <source>
        <strain evidence="3">CCBAU85039</strain>
    </source>
</reference>
<reference evidence="5" key="1">
    <citation type="submission" date="2016-10" db="EMBL/GenBank/DDBJ databases">
        <authorList>
            <person name="Wibberg D."/>
        </authorList>
    </citation>
    <scope>NUCLEOTIDE SEQUENCE [LARGE SCALE GENOMIC DNA]</scope>
</reference>
<dbReference type="Pfam" id="PF13470">
    <property type="entry name" value="PIN_3"/>
    <property type="match status" value="1"/>
</dbReference>